<comment type="caution">
    <text evidence="5">The sequence shown here is derived from an EMBL/GenBank/DDBJ whole genome shotgun (WGS) entry which is preliminary data.</text>
</comment>
<dbReference type="SFLD" id="SFLDS00005">
    <property type="entry name" value="Isoprenoid_Synthase_Type_I"/>
    <property type="match status" value="1"/>
</dbReference>
<evidence type="ECO:0000256" key="4">
    <source>
        <dbReference type="RuleBase" id="RU366034"/>
    </source>
</evidence>
<dbReference type="InterPro" id="IPR008949">
    <property type="entry name" value="Isoprenoid_synthase_dom_sf"/>
</dbReference>
<dbReference type="GeneID" id="98176842"/>
<comment type="similarity">
    <text evidence="2 4">Belongs to the terpene synthase family.</text>
</comment>
<protein>
    <recommendedName>
        <fullName evidence="4">Terpene synthase</fullName>
        <ecNumber evidence="4">4.2.3.-</ecNumber>
    </recommendedName>
</protein>
<evidence type="ECO:0000256" key="2">
    <source>
        <dbReference type="ARBA" id="ARBA00006333"/>
    </source>
</evidence>
<dbReference type="Proteomes" id="UP001628179">
    <property type="component" value="Unassembled WGS sequence"/>
</dbReference>
<evidence type="ECO:0000313" key="6">
    <source>
        <dbReference type="Proteomes" id="UP001628179"/>
    </source>
</evidence>
<dbReference type="Gene3D" id="1.10.600.10">
    <property type="entry name" value="Farnesyl Diphosphate Synthase"/>
    <property type="match status" value="1"/>
</dbReference>
<keyword evidence="3 4" id="KW-0460">Magnesium</keyword>
<dbReference type="EC" id="4.2.3.-" evidence="4"/>
<dbReference type="PANTHER" id="PTHR35201:SF4">
    <property type="entry name" value="BETA-PINACENE SYNTHASE-RELATED"/>
    <property type="match status" value="1"/>
</dbReference>
<proteinExistence type="inferred from homology"/>
<name>A0ABQ0GDS2_9PEZI</name>
<dbReference type="Pfam" id="PF19086">
    <property type="entry name" value="Terpene_syn_C_2"/>
    <property type="match status" value="1"/>
</dbReference>
<dbReference type="EMBL" id="BAAFSV010000003">
    <property type="protein sequence ID" value="GAB1315889.1"/>
    <property type="molecule type" value="Genomic_DNA"/>
</dbReference>
<dbReference type="SUPFAM" id="SSF48576">
    <property type="entry name" value="Terpenoid synthases"/>
    <property type="match status" value="1"/>
</dbReference>
<keyword evidence="4" id="KW-0456">Lyase</keyword>
<reference evidence="5 6" key="1">
    <citation type="submission" date="2024-09" db="EMBL/GenBank/DDBJ databases">
        <title>Itraconazole resistance in Madurella fahalii resulting from another homologue of gene encoding cytochrome P450 14-alpha sterol demethylase (CYP51).</title>
        <authorList>
            <person name="Yoshioka I."/>
            <person name="Fahal A.H."/>
            <person name="Kaneko S."/>
            <person name="Yaguchi T."/>
        </authorList>
    </citation>
    <scope>NUCLEOTIDE SEQUENCE [LARGE SCALE GENOMIC DNA]</scope>
    <source>
        <strain evidence="5 6">IFM 68171</strain>
    </source>
</reference>
<evidence type="ECO:0000313" key="5">
    <source>
        <dbReference type="EMBL" id="GAB1315889.1"/>
    </source>
</evidence>
<dbReference type="PANTHER" id="PTHR35201">
    <property type="entry name" value="TERPENE SYNTHASE"/>
    <property type="match status" value="1"/>
</dbReference>
<sequence length="364" mass="40139">MESSAPASGASQSSAPLLDLRGSRLYIPNLGPIFASWKQGVNPLHGRVKQAVDARLDALVGGNEKALAKIKAADLGLFASGLFPDAPYQILEIVAFYCVWLFLWDDVIDGAADDGEGGLAAAEYCRESVAFVRYHLGLGEPGAAEPSAPTKVCESFAEVGRRVGEFCGPAERAELFEHLREYMEACVVEHRWRSSGDVPSVDEFFSWRLKTSSVDILLDFCRILNRIFLPEDILKSRELGAMGLDVNKLLILINELFSLKKELKDGPFTNLIPITMWELGTDLSSAVRQVTQDIYNCIHDFDNSAFALRETTSKERGEANAEGLSRLIEAYQAIATSVFNFSVQSPRYGTLEDRREDGSFVIVL</sequence>
<comment type="cofactor">
    <cofactor evidence="1 4">
        <name>Mg(2+)</name>
        <dbReference type="ChEBI" id="CHEBI:18420"/>
    </cofactor>
</comment>
<dbReference type="InterPro" id="IPR034686">
    <property type="entry name" value="Terpene_cyclase-like_2"/>
</dbReference>
<keyword evidence="6" id="KW-1185">Reference proteome</keyword>
<evidence type="ECO:0000256" key="3">
    <source>
        <dbReference type="ARBA" id="ARBA00022842"/>
    </source>
</evidence>
<dbReference type="RefSeq" id="XP_070917620.1">
    <property type="nucleotide sequence ID" value="XM_071061519.1"/>
</dbReference>
<organism evidence="5 6">
    <name type="scientific">Madurella fahalii</name>
    <dbReference type="NCBI Taxonomy" id="1157608"/>
    <lineage>
        <taxon>Eukaryota</taxon>
        <taxon>Fungi</taxon>
        <taxon>Dikarya</taxon>
        <taxon>Ascomycota</taxon>
        <taxon>Pezizomycotina</taxon>
        <taxon>Sordariomycetes</taxon>
        <taxon>Sordariomycetidae</taxon>
        <taxon>Sordariales</taxon>
        <taxon>Sordariales incertae sedis</taxon>
        <taxon>Madurella</taxon>
    </lineage>
</organism>
<gene>
    <name evidence="5" type="ORF">MFIFM68171_06099</name>
</gene>
<dbReference type="SFLD" id="SFLDG01020">
    <property type="entry name" value="Terpene_Cyclase_Like_2"/>
    <property type="match status" value="1"/>
</dbReference>
<evidence type="ECO:0000256" key="1">
    <source>
        <dbReference type="ARBA" id="ARBA00001946"/>
    </source>
</evidence>
<accession>A0ABQ0GDS2</accession>
<keyword evidence="4" id="KW-0479">Metal-binding</keyword>